<gene>
    <name evidence="2" type="ORF">LMH87_008660</name>
</gene>
<keyword evidence="1" id="KW-0472">Membrane</keyword>
<name>A0A9W8UM67_AKAMU</name>
<dbReference type="KEGG" id="amus:LMH87_008660"/>
<comment type="caution">
    <text evidence="2">The sequence shown here is derived from an EMBL/GenBank/DDBJ whole genome shotgun (WGS) entry which is preliminary data.</text>
</comment>
<keyword evidence="1" id="KW-0812">Transmembrane</keyword>
<sequence>MSRRTRNIPHIVEPWASDEENEKTVKGRRIEASFEVEINMLWVYAAIFIAARVPTMAVWSSPRQPPQKSPCIGEITKVNETPVGLHLLSIQDPRAVAMASSGS</sequence>
<accession>A0A9W8UM67</accession>
<dbReference type="GeneID" id="80895819"/>
<evidence type="ECO:0000313" key="3">
    <source>
        <dbReference type="Proteomes" id="UP001144673"/>
    </source>
</evidence>
<proteinExistence type="predicted"/>
<protein>
    <submittedName>
        <fullName evidence="2">Uncharacterized protein</fullName>
    </submittedName>
</protein>
<dbReference type="EMBL" id="JAJHUN010000006">
    <property type="protein sequence ID" value="KAJ4158120.1"/>
    <property type="molecule type" value="Genomic_DNA"/>
</dbReference>
<evidence type="ECO:0000313" key="2">
    <source>
        <dbReference type="EMBL" id="KAJ4158120.1"/>
    </source>
</evidence>
<dbReference type="Proteomes" id="UP001144673">
    <property type="component" value="Unassembled WGS sequence"/>
</dbReference>
<keyword evidence="3" id="KW-1185">Reference proteome</keyword>
<evidence type="ECO:0000256" key="1">
    <source>
        <dbReference type="SAM" id="Phobius"/>
    </source>
</evidence>
<dbReference type="AlphaFoldDB" id="A0A9W8UM67"/>
<reference evidence="2" key="1">
    <citation type="journal article" date="2023" name="Access Microbiol">
        <title>De-novo genome assembly for Akanthomyces muscarius, a biocontrol agent of insect agricultural pests.</title>
        <authorList>
            <person name="Erdos Z."/>
            <person name="Studholme D.J."/>
            <person name="Raymond B."/>
            <person name="Sharma M."/>
        </authorList>
    </citation>
    <scope>NUCLEOTIDE SEQUENCE</scope>
    <source>
        <strain evidence="2">Ve6</strain>
    </source>
</reference>
<organism evidence="2 3">
    <name type="scientific">Akanthomyces muscarius</name>
    <name type="common">Entomopathogenic fungus</name>
    <name type="synonym">Lecanicillium muscarium</name>
    <dbReference type="NCBI Taxonomy" id="2231603"/>
    <lineage>
        <taxon>Eukaryota</taxon>
        <taxon>Fungi</taxon>
        <taxon>Dikarya</taxon>
        <taxon>Ascomycota</taxon>
        <taxon>Pezizomycotina</taxon>
        <taxon>Sordariomycetes</taxon>
        <taxon>Hypocreomycetidae</taxon>
        <taxon>Hypocreales</taxon>
        <taxon>Cordycipitaceae</taxon>
        <taxon>Akanthomyces</taxon>
    </lineage>
</organism>
<keyword evidence="1" id="KW-1133">Transmembrane helix</keyword>
<dbReference type="RefSeq" id="XP_056056487.1">
    <property type="nucleotide sequence ID" value="XM_056201867.1"/>
</dbReference>
<feature type="transmembrane region" description="Helical" evidence="1">
    <location>
        <begin position="41"/>
        <end position="59"/>
    </location>
</feature>